<accession>A0ABY5U2D8</accession>
<name>A0ABY5U2D8_LACSH</name>
<gene>
    <name evidence="1" type="ORF">NYR52_08380</name>
</gene>
<dbReference type="Proteomes" id="UP001058650">
    <property type="component" value="Chromosome"/>
</dbReference>
<evidence type="ECO:0000313" key="1">
    <source>
        <dbReference type="EMBL" id="UWE02223.1"/>
    </source>
</evidence>
<dbReference type="RefSeq" id="WP_259435443.1">
    <property type="nucleotide sequence ID" value="NZ_CP103866.1"/>
</dbReference>
<proteinExistence type="predicted"/>
<protein>
    <submittedName>
        <fullName evidence="1">Uncharacterized protein</fullName>
    </submittedName>
</protein>
<sequence>MNYEQPTPKCLAGYYGSRIRDYIDVPPLSGQYVILSAKEADGLSISFIRGLQQG</sequence>
<reference evidence="1" key="1">
    <citation type="submission" date="2022-08" db="EMBL/GenBank/DDBJ databases">
        <title>The complete genome sequence of the thermophilic bacterium Laceyella sacchari FBKL4.010 reveals the basis for tetramethylpyrazine biosynthesis in Moutai-flavor Daqu.</title>
        <authorList>
            <person name="Li D."/>
            <person name="Huang W."/>
            <person name="Wang C."/>
            <person name="Qiu S."/>
        </authorList>
    </citation>
    <scope>NUCLEOTIDE SEQUENCE</scope>
    <source>
        <strain evidence="1">FBKL4.014</strain>
    </source>
</reference>
<dbReference type="EMBL" id="CP103866">
    <property type="protein sequence ID" value="UWE02223.1"/>
    <property type="molecule type" value="Genomic_DNA"/>
</dbReference>
<evidence type="ECO:0000313" key="2">
    <source>
        <dbReference type="Proteomes" id="UP001058650"/>
    </source>
</evidence>
<keyword evidence="2" id="KW-1185">Reference proteome</keyword>
<organism evidence="1 2">
    <name type="scientific">Laceyella sacchari</name>
    <name type="common">Thermoactinomyces thalpophilus</name>
    <dbReference type="NCBI Taxonomy" id="37482"/>
    <lineage>
        <taxon>Bacteria</taxon>
        <taxon>Bacillati</taxon>
        <taxon>Bacillota</taxon>
        <taxon>Bacilli</taxon>
        <taxon>Bacillales</taxon>
        <taxon>Thermoactinomycetaceae</taxon>
        <taxon>Laceyella</taxon>
    </lineage>
</organism>